<protein>
    <recommendedName>
        <fullName evidence="4">HTH araC/xylS-type domain-containing protein</fullName>
    </recommendedName>
</protein>
<evidence type="ECO:0000259" key="4">
    <source>
        <dbReference type="PROSITE" id="PS01124"/>
    </source>
</evidence>
<dbReference type="InterPro" id="IPR018060">
    <property type="entry name" value="HTH_AraC"/>
</dbReference>
<dbReference type="RefSeq" id="WP_338393040.1">
    <property type="nucleotide sequence ID" value="NZ_AP025314.1"/>
</dbReference>
<dbReference type="SUPFAM" id="SSF46689">
    <property type="entry name" value="Homeodomain-like"/>
    <property type="match status" value="2"/>
</dbReference>
<gene>
    <name evidence="5" type="ORF">FUAX_01630</name>
</gene>
<keyword evidence="6" id="KW-1185">Reference proteome</keyword>
<dbReference type="PROSITE" id="PS01124">
    <property type="entry name" value="HTH_ARAC_FAMILY_2"/>
    <property type="match status" value="1"/>
</dbReference>
<evidence type="ECO:0000256" key="3">
    <source>
        <dbReference type="ARBA" id="ARBA00023163"/>
    </source>
</evidence>
<organism evidence="5 6">
    <name type="scientific">Fulvitalea axinellae</name>
    <dbReference type="NCBI Taxonomy" id="1182444"/>
    <lineage>
        <taxon>Bacteria</taxon>
        <taxon>Pseudomonadati</taxon>
        <taxon>Bacteroidota</taxon>
        <taxon>Cytophagia</taxon>
        <taxon>Cytophagales</taxon>
        <taxon>Persicobacteraceae</taxon>
        <taxon>Fulvitalea</taxon>
    </lineage>
</organism>
<sequence length="128" mass="15171">MKFYEKEVNRIKKSCFSNRRQVETVRRLRRYIELNYGEELCLESMSRASYVSKFHLLRLFKKLYGRTPNQYLTEIRMEKAKEFLAKGMSATDACFAVGFDSLGSFGVLFKRKTGFSPAQYRKSNFRED</sequence>
<dbReference type="GO" id="GO:0003700">
    <property type="term" value="F:DNA-binding transcription factor activity"/>
    <property type="evidence" value="ECO:0007669"/>
    <property type="project" value="InterPro"/>
</dbReference>
<evidence type="ECO:0000313" key="6">
    <source>
        <dbReference type="Proteomes" id="UP001348817"/>
    </source>
</evidence>
<dbReference type="SMART" id="SM00342">
    <property type="entry name" value="HTH_ARAC"/>
    <property type="match status" value="1"/>
</dbReference>
<dbReference type="PANTHER" id="PTHR43280">
    <property type="entry name" value="ARAC-FAMILY TRANSCRIPTIONAL REGULATOR"/>
    <property type="match status" value="1"/>
</dbReference>
<dbReference type="GO" id="GO:0043565">
    <property type="term" value="F:sequence-specific DNA binding"/>
    <property type="evidence" value="ECO:0007669"/>
    <property type="project" value="InterPro"/>
</dbReference>
<dbReference type="Gene3D" id="1.10.10.60">
    <property type="entry name" value="Homeodomain-like"/>
    <property type="match status" value="2"/>
</dbReference>
<dbReference type="Proteomes" id="UP001348817">
    <property type="component" value="Chromosome"/>
</dbReference>
<keyword evidence="2" id="KW-0238">DNA-binding</keyword>
<dbReference type="PANTHER" id="PTHR43280:SF28">
    <property type="entry name" value="HTH-TYPE TRANSCRIPTIONAL ACTIVATOR RHAS"/>
    <property type="match status" value="1"/>
</dbReference>
<keyword evidence="1" id="KW-0805">Transcription regulation</keyword>
<dbReference type="EMBL" id="AP025314">
    <property type="protein sequence ID" value="BDD07731.1"/>
    <property type="molecule type" value="Genomic_DNA"/>
</dbReference>
<dbReference type="InterPro" id="IPR009057">
    <property type="entry name" value="Homeodomain-like_sf"/>
</dbReference>
<keyword evidence="3" id="KW-0804">Transcription</keyword>
<name>A0AAU9C6S0_9BACT</name>
<dbReference type="AlphaFoldDB" id="A0AAU9C6S0"/>
<evidence type="ECO:0000256" key="2">
    <source>
        <dbReference type="ARBA" id="ARBA00023125"/>
    </source>
</evidence>
<proteinExistence type="predicted"/>
<evidence type="ECO:0000256" key="1">
    <source>
        <dbReference type="ARBA" id="ARBA00023015"/>
    </source>
</evidence>
<accession>A0AAU9C6S0</accession>
<dbReference type="Pfam" id="PF12833">
    <property type="entry name" value="HTH_18"/>
    <property type="match status" value="1"/>
</dbReference>
<evidence type="ECO:0000313" key="5">
    <source>
        <dbReference type="EMBL" id="BDD07731.1"/>
    </source>
</evidence>
<dbReference type="KEGG" id="fax:FUAX_01630"/>
<reference evidence="5 6" key="1">
    <citation type="submission" date="2021-12" db="EMBL/GenBank/DDBJ databases">
        <title>Genome sequencing of bacteria with rrn-lacking chromosome and rrn-plasmid.</title>
        <authorList>
            <person name="Anda M."/>
            <person name="Iwasaki W."/>
        </authorList>
    </citation>
    <scope>NUCLEOTIDE SEQUENCE [LARGE SCALE GENOMIC DNA]</scope>
    <source>
        <strain evidence="5 6">DSM 100852</strain>
    </source>
</reference>
<feature type="domain" description="HTH araC/xylS-type" evidence="4">
    <location>
        <begin position="26"/>
        <end position="123"/>
    </location>
</feature>